<keyword evidence="2" id="KW-1185">Reference proteome</keyword>
<dbReference type="Proteomes" id="UP001152531">
    <property type="component" value="Unassembled WGS sequence"/>
</dbReference>
<organism evidence="1 2">
    <name type="scientific">[Candida] jaroonii</name>
    <dbReference type="NCBI Taxonomy" id="467808"/>
    <lineage>
        <taxon>Eukaryota</taxon>
        <taxon>Fungi</taxon>
        <taxon>Dikarya</taxon>
        <taxon>Ascomycota</taxon>
        <taxon>Saccharomycotina</taxon>
        <taxon>Pichiomycetes</taxon>
        <taxon>Debaryomycetaceae</taxon>
        <taxon>Yamadazyma</taxon>
    </lineage>
</organism>
<name>A0ACA9Y1A3_9ASCO</name>
<evidence type="ECO:0000313" key="1">
    <source>
        <dbReference type="EMBL" id="CAH6718723.1"/>
    </source>
</evidence>
<protein>
    <submittedName>
        <fullName evidence="1">Uncharacterized protein</fullName>
    </submittedName>
</protein>
<comment type="caution">
    <text evidence="1">The sequence shown here is derived from an EMBL/GenBank/DDBJ whole genome shotgun (WGS) entry which is preliminary data.</text>
</comment>
<gene>
    <name evidence="1" type="ORF">CLIB1444_01S13102</name>
</gene>
<proteinExistence type="predicted"/>
<accession>A0ACA9Y1A3</accession>
<dbReference type="EMBL" id="CALSDN010000001">
    <property type="protein sequence ID" value="CAH6718723.1"/>
    <property type="molecule type" value="Genomic_DNA"/>
</dbReference>
<evidence type="ECO:0000313" key="2">
    <source>
        <dbReference type="Proteomes" id="UP001152531"/>
    </source>
</evidence>
<sequence length="392" mass="43350">MFVRKFHSSTKALSDFSHVIIGGGIIGTSIAAELSKKSTSNNILLIEKEGSLGTETTSRNSEVIHGGLYYPKDSLKSKFCIEGKELIYNALKTGTFNPLQVGINQCGKLIVAQNDEEIEQLEKIHQICNDVGVETNFVSKETVKSKYPLLKAQLALNSPSTGIISVHDYLLYFQTIFENNQGTVVFNTKVKDIDKQNDSYVINCQDEDGEFEISSDVIINAGGLHAPKISNYLLPPDRKYKGYYGKGTYFAYQPKENPGKMVDTLIYPCPNPNAASLGTHLTFDMGGQIKFGPDLEMLDIEDPDEIDYTPSERNLIEAHKAVTRYLPHIKLDELVPSYTGVRPKIGHPKDGFADFIVKEEEGFPGFFNLLGIESPGVTSAWAIAKHVSNLAK</sequence>
<reference evidence="1" key="1">
    <citation type="submission" date="2022-06" db="EMBL/GenBank/DDBJ databases">
        <authorList>
            <person name="Legras J.-L."/>
            <person name="Devillers H."/>
            <person name="Grondin C."/>
        </authorList>
    </citation>
    <scope>NUCLEOTIDE SEQUENCE</scope>
    <source>
        <strain evidence="1">CLIB 1444</strain>
    </source>
</reference>